<reference evidence="1" key="1">
    <citation type="submission" date="2021-11" db="EMBL/GenBank/DDBJ databases">
        <title>Fusarium solani-melongenae Genome sequencing and assembly.</title>
        <authorList>
            <person name="Xie S."/>
            <person name="Huang L."/>
            <person name="Zhang X."/>
        </authorList>
    </citation>
    <scope>NUCLEOTIDE SEQUENCE</scope>
    <source>
        <strain evidence="1">CRI 24-3</strain>
    </source>
</reference>
<sequence>MAWKGADLKQDYTTSLSTEQLKQISDACNAYHASGRSLEVLDKSSFSIPLLADKFEAIRNDLHKGTGLCVLRGIDPSSLSMRELFITFAGLASHVSPQRARQSGRKSIVHMTDLSENGRRVVPAPYRNSALPFHADPGADVVAMFVVETPTQGGEGIFCPVSTIYNKLISTRPDLLCELAKPEWPFDPPEMVFSRGALIRSPFGYRPADIPDLTRSQNAALDALHFAATGSMHRLLYQRGDVVFFNNRRLLHGRDGFRDGESGKRLVLRLWLRDEQLAGVPPAPLNKVWKNTLATHDETRPSVGDDEFWPLEPCSC</sequence>
<gene>
    <name evidence="1" type="ORF">LCI18_003030</name>
</gene>
<evidence type="ECO:0000313" key="1">
    <source>
        <dbReference type="EMBL" id="UPK92095.1"/>
    </source>
</evidence>
<organism evidence="1 2">
    <name type="scientific">Fusarium solani subsp. cucurbitae</name>
    <name type="common">Neocosmosporum cucurbitae</name>
    <dbReference type="NCBI Taxonomy" id="2747967"/>
    <lineage>
        <taxon>Eukaryota</taxon>
        <taxon>Fungi</taxon>
        <taxon>Dikarya</taxon>
        <taxon>Ascomycota</taxon>
        <taxon>Pezizomycotina</taxon>
        <taxon>Sordariomycetes</taxon>
        <taxon>Hypocreomycetidae</taxon>
        <taxon>Hypocreales</taxon>
        <taxon>Nectriaceae</taxon>
        <taxon>Fusarium</taxon>
        <taxon>Fusarium solani species complex</taxon>
    </lineage>
</organism>
<name>A0ACD3YT70_FUSSC</name>
<dbReference type="EMBL" id="CP090032">
    <property type="protein sequence ID" value="UPK92095.1"/>
    <property type="molecule type" value="Genomic_DNA"/>
</dbReference>
<dbReference type="Proteomes" id="UP000830768">
    <property type="component" value="Chromosome 3"/>
</dbReference>
<keyword evidence="2" id="KW-1185">Reference proteome</keyword>
<evidence type="ECO:0000313" key="2">
    <source>
        <dbReference type="Proteomes" id="UP000830768"/>
    </source>
</evidence>
<proteinExistence type="predicted"/>
<accession>A0ACD3YT70</accession>
<protein>
    <submittedName>
        <fullName evidence="1">Uncharacterized protein</fullName>
    </submittedName>
</protein>